<dbReference type="AlphaFoldDB" id="F0TFG4"/>
<dbReference type="STRING" id="1604.LAC30SC_06670"/>
<evidence type="ECO:0000313" key="2">
    <source>
        <dbReference type="Proteomes" id="UP000007491"/>
    </source>
</evidence>
<name>F0TFG4_LACAM</name>
<organism evidence="1 2">
    <name type="scientific">Lactobacillus amylovorus</name>
    <dbReference type="NCBI Taxonomy" id="1604"/>
    <lineage>
        <taxon>Bacteria</taxon>
        <taxon>Bacillati</taxon>
        <taxon>Bacillota</taxon>
        <taxon>Bacilli</taxon>
        <taxon>Lactobacillales</taxon>
        <taxon>Lactobacillaceae</taxon>
        <taxon>Lactobacillus</taxon>
    </lineage>
</organism>
<dbReference type="EMBL" id="CP002559">
    <property type="protein sequence ID" value="ADZ07458.1"/>
    <property type="molecule type" value="Genomic_DNA"/>
</dbReference>
<proteinExistence type="predicted"/>
<accession>F0TFG4</accession>
<evidence type="ECO:0000313" key="1">
    <source>
        <dbReference type="EMBL" id="ADZ07458.1"/>
    </source>
</evidence>
<dbReference type="Proteomes" id="UP000007491">
    <property type="component" value="Chromosome"/>
</dbReference>
<dbReference type="RefSeq" id="WP_013642082.1">
    <property type="nucleotide sequence ID" value="NC_015214.1"/>
</dbReference>
<gene>
    <name evidence="1" type="ordered locus">LAC30SC_06670</name>
</gene>
<reference key="2">
    <citation type="submission" date="2011-02" db="EMBL/GenBank/DDBJ databases">
        <authorList>
            <person name="Roh H."/>
            <person name="Ko H.-J."/>
            <person name="Kim S.-H."/>
            <person name="Choi I.-G."/>
            <person name="Oh S."/>
        </authorList>
    </citation>
    <scope>NUCLEOTIDE SEQUENCE</scope>
    <source>
        <strain>30SC</strain>
    </source>
</reference>
<dbReference type="KEGG" id="lai:LAC30SC_06670"/>
<dbReference type="HOGENOM" id="CLU_3099981_0_0_9"/>
<protein>
    <submittedName>
        <fullName evidence="1">Uncharacterized protein</fullName>
    </submittedName>
</protein>
<reference evidence="1 2" key="1">
    <citation type="journal article" date="2011" name="J. Bacteriol.">
        <title>Complete genome sequencing of Lactobacillus acidophilus 30SC, isolated from swine intestine.</title>
        <authorList>
            <person name="Oh S."/>
            <person name="Roh H."/>
            <person name="Ko H.J."/>
            <person name="Kim S."/>
            <person name="Kim K.H."/>
            <person name="Lee S.E."/>
            <person name="Chang I.S."/>
            <person name="Kim S."/>
            <person name="Choi I.G."/>
        </authorList>
    </citation>
    <scope>NUCLEOTIDE SEQUENCE [LARGE SCALE GENOMIC DNA]</scope>
    <source>
        <strain evidence="1 2">30SC</strain>
    </source>
</reference>
<sequence length="51" mass="5914">MQSENLTNQVTIQNLDEFLELVEKAKKQASALKVTLKEIDDFEFKTKQKSL</sequence>